<feature type="domain" description="Ubiquitin-like" evidence="7">
    <location>
        <begin position="87"/>
        <end position="161"/>
    </location>
</feature>
<dbReference type="InterPro" id="IPR000626">
    <property type="entry name" value="Ubiquitin-like_dom"/>
</dbReference>
<comment type="caution">
    <text evidence="9">The sequence shown here is derived from an EMBL/GenBank/DDBJ whole genome shotgun (WGS) entry which is preliminary data.</text>
</comment>
<name>A0AAV1YKZ2_LUPLU</name>
<dbReference type="Gene3D" id="3.30.2160.10">
    <property type="entry name" value="Hect, E3 ligase catalytic domain"/>
    <property type="match status" value="1"/>
</dbReference>
<dbReference type="Pfam" id="PF00632">
    <property type="entry name" value="HECT"/>
    <property type="match status" value="1"/>
</dbReference>
<dbReference type="CDD" id="cd00078">
    <property type="entry name" value="HECTc"/>
    <property type="match status" value="1"/>
</dbReference>
<reference evidence="9 10" key="1">
    <citation type="submission" date="2024-03" db="EMBL/GenBank/DDBJ databases">
        <authorList>
            <person name="Martinez-Hernandez J."/>
        </authorList>
    </citation>
    <scope>NUCLEOTIDE SEQUENCE [LARGE SCALE GENOMIC DNA]</scope>
</reference>
<dbReference type="PANTHER" id="PTHR11254">
    <property type="entry name" value="HECT DOMAIN UBIQUITIN-PROTEIN LIGASE"/>
    <property type="match status" value="1"/>
</dbReference>
<dbReference type="Gene3D" id="3.30.2410.10">
    <property type="entry name" value="Hect, E3 ligase catalytic domain"/>
    <property type="match status" value="1"/>
</dbReference>
<dbReference type="EMBL" id="CAXHTB010000026">
    <property type="protein sequence ID" value="CAL0334565.1"/>
    <property type="molecule type" value="Genomic_DNA"/>
</dbReference>
<dbReference type="SUPFAM" id="SSF56204">
    <property type="entry name" value="Hect, E3 ligase catalytic domain"/>
    <property type="match status" value="1"/>
</dbReference>
<dbReference type="GO" id="GO:0000209">
    <property type="term" value="P:protein polyubiquitination"/>
    <property type="evidence" value="ECO:0007669"/>
    <property type="project" value="TreeGrafter"/>
</dbReference>
<dbReference type="PROSITE" id="PS50053">
    <property type="entry name" value="UBIQUITIN_2"/>
    <property type="match status" value="1"/>
</dbReference>
<dbReference type="SMART" id="SM00213">
    <property type="entry name" value="UBQ"/>
    <property type="match status" value="1"/>
</dbReference>
<feature type="active site" description="Glycyl thioester intermediate" evidence="6">
    <location>
        <position position="861"/>
    </location>
</feature>
<gene>
    <name evidence="9" type="ORF">LLUT_LOCUS35625</name>
</gene>
<dbReference type="GO" id="GO:0061630">
    <property type="term" value="F:ubiquitin protein ligase activity"/>
    <property type="evidence" value="ECO:0007669"/>
    <property type="project" value="UniProtKB-EC"/>
</dbReference>
<dbReference type="GO" id="GO:0006511">
    <property type="term" value="P:ubiquitin-dependent protein catabolic process"/>
    <property type="evidence" value="ECO:0007669"/>
    <property type="project" value="TreeGrafter"/>
</dbReference>
<feature type="domain" description="HECT" evidence="8">
    <location>
        <begin position="555"/>
        <end position="893"/>
    </location>
</feature>
<dbReference type="InterPro" id="IPR035983">
    <property type="entry name" value="Hect_E3_ubiquitin_ligase"/>
</dbReference>
<evidence type="ECO:0000313" key="10">
    <source>
        <dbReference type="Proteomes" id="UP001497480"/>
    </source>
</evidence>
<dbReference type="InterPro" id="IPR029071">
    <property type="entry name" value="Ubiquitin-like_domsf"/>
</dbReference>
<evidence type="ECO:0000256" key="4">
    <source>
        <dbReference type="ARBA" id="ARBA00022679"/>
    </source>
</evidence>
<evidence type="ECO:0000259" key="7">
    <source>
        <dbReference type="PROSITE" id="PS50053"/>
    </source>
</evidence>
<evidence type="ECO:0000256" key="3">
    <source>
        <dbReference type="ARBA" id="ARBA00012485"/>
    </source>
</evidence>
<evidence type="ECO:0000256" key="1">
    <source>
        <dbReference type="ARBA" id="ARBA00000885"/>
    </source>
</evidence>
<dbReference type="AlphaFoldDB" id="A0AAV1YKZ2"/>
<dbReference type="PANTHER" id="PTHR11254:SF424">
    <property type="entry name" value="E3 UBIQUITIN-PROTEIN LIGASE UPL5"/>
    <property type="match status" value="1"/>
</dbReference>
<accession>A0AAV1YKZ2</accession>
<keyword evidence="10" id="KW-1185">Reference proteome</keyword>
<dbReference type="GO" id="GO:0005737">
    <property type="term" value="C:cytoplasm"/>
    <property type="evidence" value="ECO:0007669"/>
    <property type="project" value="TreeGrafter"/>
</dbReference>
<evidence type="ECO:0000256" key="5">
    <source>
        <dbReference type="ARBA" id="ARBA00022786"/>
    </source>
</evidence>
<dbReference type="Gene3D" id="3.90.1750.10">
    <property type="entry name" value="Hect, E3 ligase catalytic domains"/>
    <property type="match status" value="1"/>
</dbReference>
<dbReference type="SMART" id="SM00119">
    <property type="entry name" value="HECTc"/>
    <property type="match status" value="1"/>
</dbReference>
<sequence length="895" mass="103529">MPVTDASSFDFFHQFNHSSKLKFDDRVHVFNEEGYGCGVDFRFRMKRGEPKPVNFTDIIARVPDARTATLHAFAASNSESTRYNSRLQFFVRMFSNTVVMHACPQDSVRSVHERIKMITGIPITEQCLIYRGKHLRWEQTLYECAIESDASVQMVGRMRSTVHPLGWRIIADMVSLILRLLRGEMIHDSLRIIKHLMTRYLNPTWKKGEGPSKFDSEYANAYFNIFLSSNAHVLLVMLYISPGQSNKELADLAIRHFLSSCKTIISKALQSQRARLVLEFCKVLKRVGSDDPLYLLSRSTFMSLLETASVSYCSVGGKGNLLLQDISPFVREYADKLLRDLDLCKAGSNCLGHMIKDVRDFTAFLVPMRKGIRELQTSKGSSKIKELHTLEGSIFDDKNLHEELLRASLEADNLHLIFIQLLRKMDECLRCMEECLANKEPRAGDFVSSTWSQYLSILKELYQITKLYDGAEEMFWRVLMQRRRMVCLLIVKFAKRTNDHRWILDNKAVTDFESRRHLVLMLLPSVREVFVEPHEMLIDRSQLFAESFNYIKQAEAASLRAGIFMEFKNEEATGPGVLREWFFLVSHAIFNPQNGLFLACPNDRRRFFPNPASKVDPMHLEYFKFSGRVIALALKHRVQVGIVLDRVFFMQLMGKHITLEDIQDADPYLYSSCKQILEMDPDFIDSDALGLTFVTEVEELGDRKVVELCRGGERLVVNSKNREKYINLLIQSRFETSLSQQVLYFAMGFADILSDSKLQPFFFQSLELKDLDWMLHGSEKTISVEDWKAHTQYSRYKESDHQISWFWEIVGRMSAEQMNVLLFFWTSVKHLPVEGFGGLASYLYIYKSLEPEDHLPSSHTCFYRLCFPAYSSKAIMLDRLGIITQEHIGYSFGTW</sequence>
<dbReference type="SUPFAM" id="SSF54236">
    <property type="entry name" value="Ubiquitin-like"/>
    <property type="match status" value="1"/>
</dbReference>
<evidence type="ECO:0000259" key="8">
    <source>
        <dbReference type="PROSITE" id="PS50237"/>
    </source>
</evidence>
<dbReference type="Pfam" id="PF00240">
    <property type="entry name" value="ubiquitin"/>
    <property type="match status" value="1"/>
</dbReference>
<comment type="catalytic activity">
    <reaction evidence="1">
        <text>S-ubiquitinyl-[E2 ubiquitin-conjugating enzyme]-L-cysteine + [acceptor protein]-L-lysine = [E2 ubiquitin-conjugating enzyme]-L-cysteine + N(6)-ubiquitinyl-[acceptor protein]-L-lysine.</text>
        <dbReference type="EC" id="2.3.2.26"/>
    </reaction>
</comment>
<proteinExistence type="predicted"/>
<dbReference type="Proteomes" id="UP001497480">
    <property type="component" value="Unassembled WGS sequence"/>
</dbReference>
<protein>
    <recommendedName>
        <fullName evidence="3">HECT-type E3 ubiquitin transferase</fullName>
        <ecNumber evidence="3">2.3.2.26</ecNumber>
    </recommendedName>
</protein>
<evidence type="ECO:0000313" key="9">
    <source>
        <dbReference type="EMBL" id="CAL0334565.1"/>
    </source>
</evidence>
<dbReference type="PROSITE" id="PS50237">
    <property type="entry name" value="HECT"/>
    <property type="match status" value="1"/>
</dbReference>
<evidence type="ECO:0000256" key="6">
    <source>
        <dbReference type="PROSITE-ProRule" id="PRU00104"/>
    </source>
</evidence>
<organism evidence="9 10">
    <name type="scientific">Lupinus luteus</name>
    <name type="common">European yellow lupine</name>
    <dbReference type="NCBI Taxonomy" id="3873"/>
    <lineage>
        <taxon>Eukaryota</taxon>
        <taxon>Viridiplantae</taxon>
        <taxon>Streptophyta</taxon>
        <taxon>Embryophyta</taxon>
        <taxon>Tracheophyta</taxon>
        <taxon>Spermatophyta</taxon>
        <taxon>Magnoliopsida</taxon>
        <taxon>eudicotyledons</taxon>
        <taxon>Gunneridae</taxon>
        <taxon>Pentapetalae</taxon>
        <taxon>rosids</taxon>
        <taxon>fabids</taxon>
        <taxon>Fabales</taxon>
        <taxon>Fabaceae</taxon>
        <taxon>Papilionoideae</taxon>
        <taxon>50 kb inversion clade</taxon>
        <taxon>genistoids sensu lato</taxon>
        <taxon>core genistoids</taxon>
        <taxon>Genisteae</taxon>
        <taxon>Lupinus</taxon>
    </lineage>
</organism>
<keyword evidence="5 6" id="KW-0833">Ubl conjugation pathway</keyword>
<dbReference type="InterPro" id="IPR050409">
    <property type="entry name" value="E3_ubiq-protein_ligase"/>
</dbReference>
<dbReference type="EC" id="2.3.2.26" evidence="3"/>
<keyword evidence="4" id="KW-0808">Transferase</keyword>
<dbReference type="InterPro" id="IPR000569">
    <property type="entry name" value="HECT_dom"/>
</dbReference>
<dbReference type="Gene3D" id="3.10.20.90">
    <property type="entry name" value="Phosphatidylinositol 3-kinase Catalytic Subunit, Chain A, domain 1"/>
    <property type="match status" value="1"/>
</dbReference>
<dbReference type="FunFam" id="3.30.2410.10:FF:000020">
    <property type="entry name" value="E3 ubiquitin-protein ligase UPL5"/>
    <property type="match status" value="1"/>
</dbReference>
<evidence type="ECO:0000256" key="2">
    <source>
        <dbReference type="ARBA" id="ARBA00004906"/>
    </source>
</evidence>
<comment type="pathway">
    <text evidence="2">Protein modification; protein ubiquitination.</text>
</comment>